<feature type="active site" description="Tele-AMP-histidine intermediate" evidence="1">
    <location>
        <position position="100"/>
    </location>
</feature>
<dbReference type="PANTHER" id="PTHR23089">
    <property type="entry name" value="HISTIDINE TRIAD HIT PROTEIN"/>
    <property type="match status" value="1"/>
</dbReference>
<dbReference type="AlphaFoldDB" id="A0A2M9Y2Q6"/>
<reference evidence="5" key="1">
    <citation type="journal article" date="2019" name="PLoS Negl. Trop. Dis.">
        <title>Revisiting the worldwide diversity of Leptospira species in the environment.</title>
        <authorList>
            <person name="Vincent A.T."/>
            <person name="Schiettekatte O."/>
            <person name="Bourhy P."/>
            <person name="Veyrier F.J."/>
            <person name="Picardeau M."/>
        </authorList>
    </citation>
    <scope>NUCLEOTIDE SEQUENCE [LARGE SCALE GENOMIC DNA]</scope>
    <source>
        <strain evidence="5">201800277</strain>
    </source>
</reference>
<evidence type="ECO:0000313" key="6">
    <source>
        <dbReference type="Proteomes" id="UP000297891"/>
    </source>
</evidence>
<dbReference type="InterPro" id="IPR011146">
    <property type="entry name" value="HIT-like"/>
</dbReference>
<dbReference type="EMBL" id="RQFP01000014">
    <property type="protein sequence ID" value="TGK91495.1"/>
    <property type="molecule type" value="Genomic_DNA"/>
</dbReference>
<dbReference type="PROSITE" id="PS51084">
    <property type="entry name" value="HIT_2"/>
    <property type="match status" value="1"/>
</dbReference>
<sequence>MENCLFCKIASGEIPSKKEYESENILVFHDITPQAPYHVLIIPKVHISSMNEIGDLDPEIIKEIFQTIPKLTKQNGIAEKGYRLVNNCGNFGGQTVNHIHFHLLGGRHMQWPPG</sequence>
<organism evidence="5 6">
    <name type="scientific">Leptospira brenneri</name>
    <dbReference type="NCBI Taxonomy" id="2023182"/>
    <lineage>
        <taxon>Bacteria</taxon>
        <taxon>Pseudomonadati</taxon>
        <taxon>Spirochaetota</taxon>
        <taxon>Spirochaetia</taxon>
        <taxon>Leptospirales</taxon>
        <taxon>Leptospiraceae</taxon>
        <taxon>Leptospira</taxon>
    </lineage>
</organism>
<dbReference type="PRINTS" id="PR00332">
    <property type="entry name" value="HISTRIAD"/>
</dbReference>
<protein>
    <submittedName>
        <fullName evidence="5">Histidine triad nucleotide-binding protein</fullName>
    </submittedName>
</protein>
<dbReference type="OrthoDB" id="9784774at2"/>
<keyword evidence="6" id="KW-1185">Reference proteome</keyword>
<evidence type="ECO:0000256" key="2">
    <source>
        <dbReference type="PIRSR" id="PIRSR601310-3"/>
    </source>
</evidence>
<dbReference type="Proteomes" id="UP000297891">
    <property type="component" value="Unassembled WGS sequence"/>
</dbReference>
<gene>
    <name evidence="5" type="ORF">EHQ30_14855</name>
</gene>
<dbReference type="InterPro" id="IPR036265">
    <property type="entry name" value="HIT-like_sf"/>
</dbReference>
<dbReference type="RefSeq" id="WP_100790244.1">
    <property type="nucleotide sequence ID" value="NZ_NPDQ01000003.1"/>
</dbReference>
<evidence type="ECO:0000256" key="3">
    <source>
        <dbReference type="PROSITE-ProRule" id="PRU00464"/>
    </source>
</evidence>
<name>A0A2M9Y2Q6_9LEPT</name>
<dbReference type="Pfam" id="PF01230">
    <property type="entry name" value="HIT"/>
    <property type="match status" value="1"/>
</dbReference>
<feature type="short sequence motif" description="Histidine triad motif" evidence="2 3">
    <location>
        <begin position="98"/>
        <end position="102"/>
    </location>
</feature>
<evidence type="ECO:0000313" key="5">
    <source>
        <dbReference type="EMBL" id="TGK91495.1"/>
    </source>
</evidence>
<feature type="domain" description="HIT" evidence="4">
    <location>
        <begin position="5"/>
        <end position="114"/>
    </location>
</feature>
<dbReference type="Gene3D" id="3.30.428.10">
    <property type="entry name" value="HIT-like"/>
    <property type="match status" value="1"/>
</dbReference>
<dbReference type="InterPro" id="IPR001310">
    <property type="entry name" value="Histidine_triad_HIT"/>
</dbReference>
<accession>A0A2M9Y2Q6</accession>
<dbReference type="InterPro" id="IPR019808">
    <property type="entry name" value="Histidine_triad_CS"/>
</dbReference>
<dbReference type="PROSITE" id="PS00892">
    <property type="entry name" value="HIT_1"/>
    <property type="match status" value="1"/>
</dbReference>
<proteinExistence type="predicted"/>
<comment type="caution">
    <text evidence="5">The sequence shown here is derived from an EMBL/GenBank/DDBJ whole genome shotgun (WGS) entry which is preliminary data.</text>
</comment>
<evidence type="ECO:0000256" key="1">
    <source>
        <dbReference type="PIRSR" id="PIRSR601310-1"/>
    </source>
</evidence>
<dbReference type="CDD" id="cd01276">
    <property type="entry name" value="PKCI_related"/>
    <property type="match status" value="1"/>
</dbReference>
<dbReference type="SUPFAM" id="SSF54197">
    <property type="entry name" value="HIT-like"/>
    <property type="match status" value="1"/>
</dbReference>
<evidence type="ECO:0000259" key="4">
    <source>
        <dbReference type="PROSITE" id="PS51084"/>
    </source>
</evidence>
<dbReference type="GO" id="GO:0003824">
    <property type="term" value="F:catalytic activity"/>
    <property type="evidence" value="ECO:0007669"/>
    <property type="project" value="InterPro"/>
</dbReference>